<sequence>MSNPCIDLDMKLMNSPVPERDGGNGGDNVGELAPSATEDRPLNGDTHDFQATLDANGGDPPCPSRTNSNCVFKFMEAEPSNGAERMIADGKTTRHYDAMTTMVESWREELYTMNVKNAILLDDLVKLGADA</sequence>
<feature type="region of interest" description="Disordered" evidence="1">
    <location>
        <begin position="1"/>
        <end position="64"/>
    </location>
</feature>
<name>A0ABD3P8D6_9STRA</name>
<gene>
    <name evidence="2" type="ORF">ACHAW5_010473</name>
</gene>
<evidence type="ECO:0000313" key="2">
    <source>
        <dbReference type="EMBL" id="KAL3783959.1"/>
    </source>
</evidence>
<dbReference type="AlphaFoldDB" id="A0ABD3P8D6"/>
<keyword evidence="3" id="KW-1185">Reference proteome</keyword>
<accession>A0ABD3P8D6</accession>
<proteinExistence type="predicted"/>
<dbReference type="EMBL" id="JALLAZ020000947">
    <property type="protein sequence ID" value="KAL3783959.1"/>
    <property type="molecule type" value="Genomic_DNA"/>
</dbReference>
<dbReference type="Proteomes" id="UP001530315">
    <property type="component" value="Unassembled WGS sequence"/>
</dbReference>
<organism evidence="2 3">
    <name type="scientific">Stephanodiscus triporus</name>
    <dbReference type="NCBI Taxonomy" id="2934178"/>
    <lineage>
        <taxon>Eukaryota</taxon>
        <taxon>Sar</taxon>
        <taxon>Stramenopiles</taxon>
        <taxon>Ochrophyta</taxon>
        <taxon>Bacillariophyta</taxon>
        <taxon>Coscinodiscophyceae</taxon>
        <taxon>Thalassiosirophycidae</taxon>
        <taxon>Stephanodiscales</taxon>
        <taxon>Stephanodiscaceae</taxon>
        <taxon>Stephanodiscus</taxon>
    </lineage>
</organism>
<reference evidence="2 3" key="1">
    <citation type="submission" date="2024-10" db="EMBL/GenBank/DDBJ databases">
        <title>Updated reference genomes for cyclostephanoid diatoms.</title>
        <authorList>
            <person name="Roberts W.R."/>
            <person name="Alverson A.J."/>
        </authorList>
    </citation>
    <scope>NUCLEOTIDE SEQUENCE [LARGE SCALE GENOMIC DNA]</scope>
    <source>
        <strain evidence="2 3">AJA276-08</strain>
    </source>
</reference>
<evidence type="ECO:0000313" key="3">
    <source>
        <dbReference type="Proteomes" id="UP001530315"/>
    </source>
</evidence>
<evidence type="ECO:0000256" key="1">
    <source>
        <dbReference type="SAM" id="MobiDB-lite"/>
    </source>
</evidence>
<comment type="caution">
    <text evidence="2">The sequence shown here is derived from an EMBL/GenBank/DDBJ whole genome shotgun (WGS) entry which is preliminary data.</text>
</comment>
<feature type="compositionally biased region" description="Basic and acidic residues" evidence="1">
    <location>
        <begin position="37"/>
        <end position="48"/>
    </location>
</feature>
<protein>
    <submittedName>
        <fullName evidence="2">Uncharacterized protein</fullName>
    </submittedName>
</protein>